<sequence length="107" mass="12678">MDWLTPDHFTTQFLAGHGNFRYKLASLKLVDSAMCECGEIETCEHVLNECPRYQEEKEKAIRNLQEDHLVMSSMIATRQGFEIFRDVCREILTKKEEEDRRKIRNPE</sequence>
<proteinExistence type="predicted"/>
<evidence type="ECO:0000313" key="2">
    <source>
        <dbReference type="Proteomes" id="UP000479190"/>
    </source>
</evidence>
<dbReference type="Proteomes" id="UP000479190">
    <property type="component" value="Unassembled WGS sequence"/>
</dbReference>
<reference evidence="1 2" key="1">
    <citation type="submission" date="2020-02" db="EMBL/GenBank/DDBJ databases">
        <authorList>
            <person name="Ferguson B K."/>
        </authorList>
    </citation>
    <scope>NUCLEOTIDE SEQUENCE [LARGE SCALE GENOMIC DNA]</scope>
</reference>
<gene>
    <name evidence="1" type="ORF">TBRA_LOCUS6255</name>
</gene>
<evidence type="ECO:0000313" key="1">
    <source>
        <dbReference type="EMBL" id="CAB0034357.1"/>
    </source>
</evidence>
<name>A0A6H5I8R1_9HYME</name>
<dbReference type="OrthoDB" id="7696036at2759"/>
<dbReference type="EMBL" id="CADCXV010000740">
    <property type="protein sequence ID" value="CAB0034357.1"/>
    <property type="molecule type" value="Genomic_DNA"/>
</dbReference>
<dbReference type="AlphaFoldDB" id="A0A6H5I8R1"/>
<accession>A0A6H5I8R1</accession>
<evidence type="ECO:0008006" key="3">
    <source>
        <dbReference type="Google" id="ProtNLM"/>
    </source>
</evidence>
<keyword evidence="2" id="KW-1185">Reference proteome</keyword>
<protein>
    <recommendedName>
        <fullName evidence="3">Reverse transcriptase zinc-binding domain-containing protein</fullName>
    </recommendedName>
</protein>
<organism evidence="1 2">
    <name type="scientific">Trichogramma brassicae</name>
    <dbReference type="NCBI Taxonomy" id="86971"/>
    <lineage>
        <taxon>Eukaryota</taxon>
        <taxon>Metazoa</taxon>
        <taxon>Ecdysozoa</taxon>
        <taxon>Arthropoda</taxon>
        <taxon>Hexapoda</taxon>
        <taxon>Insecta</taxon>
        <taxon>Pterygota</taxon>
        <taxon>Neoptera</taxon>
        <taxon>Endopterygota</taxon>
        <taxon>Hymenoptera</taxon>
        <taxon>Apocrita</taxon>
        <taxon>Proctotrupomorpha</taxon>
        <taxon>Chalcidoidea</taxon>
        <taxon>Trichogrammatidae</taxon>
        <taxon>Trichogramma</taxon>
    </lineage>
</organism>